<proteinExistence type="predicted"/>
<dbReference type="GO" id="GO:0003993">
    <property type="term" value="F:acid phosphatase activity"/>
    <property type="evidence" value="ECO:0007669"/>
    <property type="project" value="TreeGrafter"/>
</dbReference>
<dbReference type="PANTHER" id="PTHR17901">
    <property type="entry name" value="MAGNESIUM-DEPENDENT PHOSPHATASE 1 MDP1"/>
    <property type="match status" value="1"/>
</dbReference>
<dbReference type="Gene3D" id="3.40.50.1000">
    <property type="entry name" value="HAD superfamily/HAD-like"/>
    <property type="match status" value="1"/>
</dbReference>
<protein>
    <recommendedName>
        <fullName evidence="3">Magnesium-dependent phosphatase 1</fullName>
    </recommendedName>
</protein>
<keyword evidence="2" id="KW-1185">Reference proteome</keyword>
<dbReference type="PANTHER" id="PTHR17901:SF14">
    <property type="entry name" value="MAGNESIUM-DEPENDENT PHOSPHATASE 1"/>
    <property type="match status" value="1"/>
</dbReference>
<comment type="caution">
    <text evidence="1">The sequence shown here is derived from an EMBL/GenBank/DDBJ whole genome shotgun (WGS) entry which is preliminary data.</text>
</comment>
<dbReference type="SFLD" id="SFLDS00003">
    <property type="entry name" value="Haloacid_Dehalogenase"/>
    <property type="match status" value="1"/>
</dbReference>
<evidence type="ECO:0000313" key="1">
    <source>
        <dbReference type="EMBL" id="KAL1526635.1"/>
    </source>
</evidence>
<reference evidence="1 2" key="1">
    <citation type="journal article" date="2024" name="Science">
        <title>Giant polyketide synthase enzymes in the biosynthesis of giant marine polyether toxins.</title>
        <authorList>
            <person name="Fallon T.R."/>
            <person name="Shende V.V."/>
            <person name="Wierzbicki I.H."/>
            <person name="Pendleton A.L."/>
            <person name="Watervoot N.F."/>
            <person name="Auber R.P."/>
            <person name="Gonzalez D.J."/>
            <person name="Wisecaver J.H."/>
            <person name="Moore B.S."/>
        </authorList>
    </citation>
    <scope>NUCLEOTIDE SEQUENCE [LARGE SCALE GENOMIC DNA]</scope>
    <source>
        <strain evidence="1 2">12B1</strain>
    </source>
</reference>
<dbReference type="Pfam" id="PF12689">
    <property type="entry name" value="Acid_PPase"/>
    <property type="match status" value="1"/>
</dbReference>
<dbReference type="InterPro" id="IPR036412">
    <property type="entry name" value="HAD-like_sf"/>
</dbReference>
<accession>A0AB34JXI2</accession>
<sequence>MARAAEDEDAVVGRREGRGAVVRRCVPRRGSISAAMAAGLALMAGLPKLLVFDLDACLWTPEMYELHSSPSAYDESRGGVAAGHDTVRLFPGAAEVLQLLLNDPRYATVQVAVASSTTEPKWAHHCLDVLLVDPERGETIADIVAHRQIYPGSKGSQHFPRLREATGVEYAQMVFWDDCSYSDNCEDVARKCPGALCVRTPEGLTRELFEAGLAAFARGEKGVLST</sequence>
<name>A0AB34JXI2_PRYPA</name>
<dbReference type="SFLD" id="SFLDG01129">
    <property type="entry name" value="C1.5:_HAD__Beta-PGM__Phosphata"/>
    <property type="match status" value="1"/>
</dbReference>
<dbReference type="Proteomes" id="UP001515480">
    <property type="component" value="Unassembled WGS sequence"/>
</dbReference>
<dbReference type="InterPro" id="IPR010036">
    <property type="entry name" value="MDP_1_eu_arc"/>
</dbReference>
<evidence type="ECO:0000313" key="2">
    <source>
        <dbReference type="Proteomes" id="UP001515480"/>
    </source>
</evidence>
<dbReference type="InterPro" id="IPR023214">
    <property type="entry name" value="HAD_sf"/>
</dbReference>
<evidence type="ECO:0008006" key="3">
    <source>
        <dbReference type="Google" id="ProtNLM"/>
    </source>
</evidence>
<gene>
    <name evidence="1" type="ORF">AB1Y20_015339</name>
</gene>
<dbReference type="SUPFAM" id="SSF56784">
    <property type="entry name" value="HAD-like"/>
    <property type="match status" value="1"/>
</dbReference>
<dbReference type="SFLD" id="SFLDG01131">
    <property type="entry name" value="C1.5.2:_MDP_Like"/>
    <property type="match status" value="1"/>
</dbReference>
<dbReference type="EMBL" id="JBGBPQ010000003">
    <property type="protein sequence ID" value="KAL1526635.1"/>
    <property type="molecule type" value="Genomic_DNA"/>
</dbReference>
<dbReference type="AlphaFoldDB" id="A0AB34JXI2"/>
<organism evidence="1 2">
    <name type="scientific">Prymnesium parvum</name>
    <name type="common">Toxic golden alga</name>
    <dbReference type="NCBI Taxonomy" id="97485"/>
    <lineage>
        <taxon>Eukaryota</taxon>
        <taxon>Haptista</taxon>
        <taxon>Haptophyta</taxon>
        <taxon>Prymnesiophyceae</taxon>
        <taxon>Prymnesiales</taxon>
        <taxon>Prymnesiaceae</taxon>
        <taxon>Prymnesium</taxon>
    </lineage>
</organism>